<feature type="transmembrane region" description="Helical" evidence="1">
    <location>
        <begin position="145"/>
        <end position="165"/>
    </location>
</feature>
<evidence type="ECO:0000313" key="2">
    <source>
        <dbReference type="EMBL" id="OGY44696.1"/>
    </source>
</evidence>
<protein>
    <submittedName>
        <fullName evidence="2">Uncharacterized protein</fullName>
    </submittedName>
</protein>
<feature type="transmembrane region" description="Helical" evidence="1">
    <location>
        <begin position="40"/>
        <end position="60"/>
    </location>
</feature>
<keyword evidence="1" id="KW-1133">Transmembrane helix</keyword>
<gene>
    <name evidence="2" type="ORF">A2731_03125</name>
</gene>
<dbReference type="InterPro" id="IPR043993">
    <property type="entry name" value="T4SS_pilin"/>
</dbReference>
<feature type="transmembrane region" description="Helical" evidence="1">
    <location>
        <begin position="104"/>
        <end position="124"/>
    </location>
</feature>
<proteinExistence type="predicted"/>
<dbReference type="Pfam" id="PF18895">
    <property type="entry name" value="T4SS_pilin"/>
    <property type="match status" value="1"/>
</dbReference>
<organism evidence="2 3">
    <name type="scientific">Candidatus Buchananbacteria bacterium RIFCSPHIGHO2_01_FULL_39_8</name>
    <dbReference type="NCBI Taxonomy" id="1797533"/>
    <lineage>
        <taxon>Bacteria</taxon>
        <taxon>Candidatus Buchananiibacteriota</taxon>
    </lineage>
</organism>
<comment type="caution">
    <text evidence="2">The sequence shown here is derived from an EMBL/GenBank/DDBJ whole genome shotgun (WGS) entry which is preliminary data.</text>
</comment>
<evidence type="ECO:0000256" key="1">
    <source>
        <dbReference type="SAM" id="Phobius"/>
    </source>
</evidence>
<name>A0A1G1XYJ8_9BACT</name>
<keyword evidence="1" id="KW-0472">Membrane</keyword>
<accession>A0A1G1XYJ8</accession>
<reference evidence="2 3" key="1">
    <citation type="journal article" date="2016" name="Nat. Commun.">
        <title>Thousands of microbial genomes shed light on interconnected biogeochemical processes in an aquifer system.</title>
        <authorList>
            <person name="Anantharaman K."/>
            <person name="Brown C.T."/>
            <person name="Hug L.A."/>
            <person name="Sharon I."/>
            <person name="Castelle C.J."/>
            <person name="Probst A.J."/>
            <person name="Thomas B.C."/>
            <person name="Singh A."/>
            <person name="Wilkins M.J."/>
            <person name="Karaoz U."/>
            <person name="Brodie E.L."/>
            <person name="Williams K.H."/>
            <person name="Hubbard S.S."/>
            <person name="Banfield J.F."/>
        </authorList>
    </citation>
    <scope>NUCLEOTIDE SEQUENCE [LARGE SCALE GENOMIC DNA]</scope>
</reference>
<sequence>MNYKKINPAPFFESLSQIKKDFVSNLLHFKNKFYVTKKRCGVNLIILTALLTINFSLITITQASTFDQIFGGFKNTGVNAGYQTTGTGAPKYEFNVAWAKYANGLLNIIAVLFLIFVIYGGWLWMTAHGNEEQVAKAKKMIVQSVVAIGIIFFARLMVEFILYWLGESTTNSG</sequence>
<dbReference type="STRING" id="1797533.A2731_03125"/>
<dbReference type="AlphaFoldDB" id="A0A1G1XYJ8"/>
<evidence type="ECO:0000313" key="3">
    <source>
        <dbReference type="Proteomes" id="UP000176241"/>
    </source>
</evidence>
<dbReference type="EMBL" id="MHIC01000025">
    <property type="protein sequence ID" value="OGY44696.1"/>
    <property type="molecule type" value="Genomic_DNA"/>
</dbReference>
<keyword evidence="1" id="KW-0812">Transmembrane</keyword>
<dbReference type="Proteomes" id="UP000176241">
    <property type="component" value="Unassembled WGS sequence"/>
</dbReference>